<keyword evidence="5" id="KW-0479">Metal-binding</keyword>
<evidence type="ECO:0000259" key="8">
    <source>
        <dbReference type="Pfam" id="PF04997"/>
    </source>
</evidence>
<organism evidence="9 10">
    <name type="scientific">Acrobeloides nanus</name>
    <dbReference type="NCBI Taxonomy" id="290746"/>
    <lineage>
        <taxon>Eukaryota</taxon>
        <taxon>Metazoa</taxon>
        <taxon>Ecdysozoa</taxon>
        <taxon>Nematoda</taxon>
        <taxon>Chromadorea</taxon>
        <taxon>Rhabditida</taxon>
        <taxon>Tylenchina</taxon>
        <taxon>Cephalobomorpha</taxon>
        <taxon>Cephaloboidea</taxon>
        <taxon>Cephalobidae</taxon>
        <taxon>Acrobeloides</taxon>
    </lineage>
</organism>
<name>A0A914DQ55_9BILA</name>
<proteinExistence type="predicted"/>
<keyword evidence="9" id="KW-1185">Reference proteome</keyword>
<dbReference type="InterPro" id="IPR007080">
    <property type="entry name" value="RNA_pol_Rpb1_1"/>
</dbReference>
<dbReference type="Gene3D" id="4.10.860.120">
    <property type="entry name" value="RNA polymerase II, clamp domain"/>
    <property type="match status" value="1"/>
</dbReference>
<dbReference type="SUPFAM" id="SSF64484">
    <property type="entry name" value="beta and beta-prime subunits of DNA dependent RNA-polymerase"/>
    <property type="match status" value="1"/>
</dbReference>
<dbReference type="GO" id="GO:0006351">
    <property type="term" value="P:DNA-templated transcription"/>
    <property type="evidence" value="ECO:0007669"/>
    <property type="project" value="InterPro"/>
</dbReference>
<dbReference type="GO" id="GO:0046872">
    <property type="term" value="F:metal ion binding"/>
    <property type="evidence" value="ECO:0007669"/>
    <property type="project" value="UniProtKB-KW"/>
</dbReference>
<evidence type="ECO:0000256" key="1">
    <source>
        <dbReference type="ARBA" id="ARBA00012418"/>
    </source>
</evidence>
<dbReference type="GO" id="GO:0000428">
    <property type="term" value="C:DNA-directed RNA polymerase complex"/>
    <property type="evidence" value="ECO:0007669"/>
    <property type="project" value="UniProtKB-KW"/>
</dbReference>
<protein>
    <recommendedName>
        <fullName evidence="1">DNA-directed RNA polymerase</fullName>
        <ecNumber evidence="1">2.7.7.6</ecNumber>
    </recommendedName>
</protein>
<sequence>MGKEQFHQPDYSRKVAGVKFTVGSAELIRQVGHIQVINSKFYEDLPGKYKPAPYGPLDTRLGTFQKSQNCETCGLGAQDCIGHFGFIDLEQPVFHVGFFKLIIQVLQCICK</sequence>
<dbReference type="Pfam" id="PF04997">
    <property type="entry name" value="RNA_pol_Rpb1_1"/>
    <property type="match status" value="1"/>
</dbReference>
<accession>A0A914DQ55</accession>
<dbReference type="AlphaFoldDB" id="A0A914DQ55"/>
<dbReference type="PANTHER" id="PTHR48446:SF1">
    <property type="entry name" value="DNA-DIRECTED RNA POLYMERASE SUBUNIT BETA' N-TERMINAL SECTION"/>
    <property type="match status" value="1"/>
</dbReference>
<evidence type="ECO:0000256" key="6">
    <source>
        <dbReference type="ARBA" id="ARBA00022833"/>
    </source>
</evidence>
<keyword evidence="3" id="KW-0808">Transferase</keyword>
<dbReference type="InterPro" id="IPR015700">
    <property type="entry name" value="RPC1"/>
</dbReference>
<keyword evidence="7" id="KW-0804">Transcription</keyword>
<dbReference type="PANTHER" id="PTHR48446">
    <property type="entry name" value="DNA-DIRECTED RNA POLYMERASE SUBUNIT BETA' N-TERMINAL SECTION"/>
    <property type="match status" value="1"/>
</dbReference>
<evidence type="ECO:0000256" key="4">
    <source>
        <dbReference type="ARBA" id="ARBA00022695"/>
    </source>
</evidence>
<dbReference type="WBParaSite" id="ACRNAN_scaffold3570.g20076.t1">
    <property type="protein sequence ID" value="ACRNAN_scaffold3570.g20076.t1"/>
    <property type="gene ID" value="ACRNAN_scaffold3570.g20076"/>
</dbReference>
<feature type="domain" description="RNA polymerase Rpb1" evidence="8">
    <location>
        <begin position="13"/>
        <end position="111"/>
    </location>
</feature>
<keyword evidence="6" id="KW-0862">Zinc</keyword>
<evidence type="ECO:0000256" key="5">
    <source>
        <dbReference type="ARBA" id="ARBA00022723"/>
    </source>
</evidence>
<evidence type="ECO:0000313" key="10">
    <source>
        <dbReference type="WBParaSite" id="ACRNAN_scaffold3570.g20076.t1"/>
    </source>
</evidence>
<dbReference type="InterPro" id="IPR044893">
    <property type="entry name" value="RNA_pol_Rpb1_clamp_domain"/>
</dbReference>
<dbReference type="GO" id="GO:0003677">
    <property type="term" value="F:DNA binding"/>
    <property type="evidence" value="ECO:0007669"/>
    <property type="project" value="InterPro"/>
</dbReference>
<dbReference type="Proteomes" id="UP000887540">
    <property type="component" value="Unplaced"/>
</dbReference>
<evidence type="ECO:0000256" key="7">
    <source>
        <dbReference type="ARBA" id="ARBA00023163"/>
    </source>
</evidence>
<evidence type="ECO:0000256" key="3">
    <source>
        <dbReference type="ARBA" id="ARBA00022679"/>
    </source>
</evidence>
<reference evidence="10" key="1">
    <citation type="submission" date="2022-11" db="UniProtKB">
        <authorList>
            <consortium name="WormBaseParasite"/>
        </authorList>
    </citation>
    <scope>IDENTIFICATION</scope>
</reference>
<dbReference type="GO" id="GO:0003899">
    <property type="term" value="F:DNA-directed RNA polymerase activity"/>
    <property type="evidence" value="ECO:0007669"/>
    <property type="project" value="UniProtKB-EC"/>
</dbReference>
<keyword evidence="2" id="KW-0240">DNA-directed RNA polymerase</keyword>
<evidence type="ECO:0000313" key="9">
    <source>
        <dbReference type="Proteomes" id="UP000887540"/>
    </source>
</evidence>
<dbReference type="EC" id="2.7.7.6" evidence="1"/>
<evidence type="ECO:0000256" key="2">
    <source>
        <dbReference type="ARBA" id="ARBA00022478"/>
    </source>
</evidence>
<keyword evidence="4" id="KW-0548">Nucleotidyltransferase</keyword>